<dbReference type="PANTHER" id="PTHR21485:SF6">
    <property type="entry name" value="N-ACYLNEURAMINATE CYTIDYLYLTRANSFERASE-RELATED"/>
    <property type="match status" value="1"/>
</dbReference>
<dbReference type="InterPro" id="IPR003329">
    <property type="entry name" value="Cytidylyl_trans"/>
</dbReference>
<evidence type="ECO:0000313" key="2">
    <source>
        <dbReference type="Proteomes" id="UP000595897"/>
    </source>
</evidence>
<dbReference type="InterPro" id="IPR050793">
    <property type="entry name" value="CMP-NeuNAc_synthase"/>
</dbReference>
<keyword evidence="2" id="KW-1185">Reference proteome</keyword>
<organism evidence="1 2">
    <name type="scientific">Anaeromicropila herbilytica</name>
    <dbReference type="NCBI Taxonomy" id="2785025"/>
    <lineage>
        <taxon>Bacteria</taxon>
        <taxon>Bacillati</taxon>
        <taxon>Bacillota</taxon>
        <taxon>Clostridia</taxon>
        <taxon>Lachnospirales</taxon>
        <taxon>Lachnospiraceae</taxon>
        <taxon>Anaeromicropila</taxon>
    </lineage>
</organism>
<dbReference type="RefSeq" id="WP_271713559.1">
    <property type="nucleotide sequence ID" value="NZ_AP024169.1"/>
</dbReference>
<dbReference type="Gene3D" id="3.90.550.10">
    <property type="entry name" value="Spore Coat Polysaccharide Biosynthesis Protein SpsA, Chain A"/>
    <property type="match status" value="1"/>
</dbReference>
<evidence type="ECO:0000313" key="1">
    <source>
        <dbReference type="EMBL" id="BCN32515.1"/>
    </source>
</evidence>
<dbReference type="SUPFAM" id="SSF53448">
    <property type="entry name" value="Nucleotide-diphospho-sugar transferases"/>
    <property type="match status" value="1"/>
</dbReference>
<accession>A0A7R7EP56</accession>
<sequence>MKSLCVIPARSGSKGLKDKNILDLCGKPVIAYTIQACLNSGIFDEVFVATDSEEYAEIALKYGANVPFMEPKDIAKDEISSTEPVIYFYNQLKKHYDLLWCMQPTSPLRDIEDILGANLLMQQNSKCDFVLSTTPIDPHYFHWALEDTKDGFTELCLGNKMLVDRKYLNPVYRPNGAIKVGRTEKVLQYRNYFGKNIMRVTMPEERSIHIRNQLDFDICSLLLSNR</sequence>
<dbReference type="PANTHER" id="PTHR21485">
    <property type="entry name" value="HAD SUPERFAMILY MEMBERS CMAS AND KDSC"/>
    <property type="match status" value="1"/>
</dbReference>
<proteinExistence type="predicted"/>
<dbReference type="Pfam" id="PF02348">
    <property type="entry name" value="CTP_transf_3"/>
    <property type="match status" value="1"/>
</dbReference>
<dbReference type="InterPro" id="IPR029044">
    <property type="entry name" value="Nucleotide-diphossugar_trans"/>
</dbReference>
<name>A0A7R7EP56_9FIRM</name>
<dbReference type="EMBL" id="AP024169">
    <property type="protein sequence ID" value="BCN32515.1"/>
    <property type="molecule type" value="Genomic_DNA"/>
</dbReference>
<dbReference type="AlphaFoldDB" id="A0A7R7EP56"/>
<dbReference type="Proteomes" id="UP000595897">
    <property type="component" value="Chromosome"/>
</dbReference>
<evidence type="ECO:0008006" key="3">
    <source>
        <dbReference type="Google" id="ProtNLM"/>
    </source>
</evidence>
<dbReference type="KEGG" id="ahb:bsdtb5_38100"/>
<protein>
    <recommendedName>
        <fullName evidence="3">N-acylneuraminate cytidylyltransferase</fullName>
    </recommendedName>
</protein>
<reference evidence="1 2" key="1">
    <citation type="submission" date="2020-11" db="EMBL/GenBank/DDBJ databases">
        <title>Draft genome sequencing of a Lachnospiraceae strain isolated from anoxic soil subjected to BSD treatment.</title>
        <authorList>
            <person name="Uek A."/>
            <person name="Tonouchi A."/>
        </authorList>
    </citation>
    <scope>NUCLEOTIDE SEQUENCE [LARGE SCALE GENOMIC DNA]</scope>
    <source>
        <strain evidence="1 2">TB5</strain>
    </source>
</reference>
<dbReference type="GO" id="GO:0008781">
    <property type="term" value="F:N-acylneuraminate cytidylyltransferase activity"/>
    <property type="evidence" value="ECO:0007669"/>
    <property type="project" value="TreeGrafter"/>
</dbReference>
<gene>
    <name evidence="1" type="ORF">bsdtb5_38100</name>
</gene>
<dbReference type="CDD" id="cd02513">
    <property type="entry name" value="CMP-NeuAc_Synthase"/>
    <property type="match status" value="1"/>
</dbReference>